<proteinExistence type="predicted"/>
<evidence type="ECO:0008006" key="5">
    <source>
        <dbReference type="Google" id="ProtNLM"/>
    </source>
</evidence>
<dbReference type="InterPro" id="IPR053098">
    <property type="entry name" value="Petuviruses_polyprotein"/>
</dbReference>
<evidence type="ECO:0000256" key="1">
    <source>
        <dbReference type="SAM" id="MobiDB-lite"/>
    </source>
</evidence>
<keyword evidence="4" id="KW-1185">Reference proteome</keyword>
<reference evidence="3" key="2">
    <citation type="submission" date="2018-02" db="UniProtKB">
        <authorList>
            <consortium name="EnsemblPlants"/>
        </authorList>
    </citation>
    <scope>IDENTIFICATION</scope>
    <source>
        <strain evidence="3">Williams 82</strain>
    </source>
</reference>
<dbReference type="EMBL" id="CM000845">
    <property type="protein sequence ID" value="KRH26045.1"/>
    <property type="molecule type" value="Genomic_DNA"/>
</dbReference>
<dbReference type="EnsemblPlants" id="KRH26045">
    <property type="protein sequence ID" value="KRH26045"/>
    <property type="gene ID" value="GLYMA_12G148000"/>
</dbReference>
<dbReference type="Proteomes" id="UP000008827">
    <property type="component" value="Chromosome 12"/>
</dbReference>
<feature type="region of interest" description="Disordered" evidence="1">
    <location>
        <begin position="244"/>
        <end position="268"/>
    </location>
</feature>
<evidence type="ECO:0000313" key="4">
    <source>
        <dbReference type="Proteomes" id="UP000008827"/>
    </source>
</evidence>
<dbReference type="PANTHER" id="PTHR48435:SF1">
    <property type="entry name" value="POLYPROTEIN"/>
    <property type="match status" value="1"/>
</dbReference>
<feature type="compositionally biased region" description="Basic and acidic residues" evidence="1">
    <location>
        <begin position="197"/>
        <end position="221"/>
    </location>
</feature>
<organism evidence="2">
    <name type="scientific">Glycine max</name>
    <name type="common">Soybean</name>
    <name type="synonym">Glycine hispida</name>
    <dbReference type="NCBI Taxonomy" id="3847"/>
    <lineage>
        <taxon>Eukaryota</taxon>
        <taxon>Viridiplantae</taxon>
        <taxon>Streptophyta</taxon>
        <taxon>Embryophyta</taxon>
        <taxon>Tracheophyta</taxon>
        <taxon>Spermatophyta</taxon>
        <taxon>Magnoliopsida</taxon>
        <taxon>eudicotyledons</taxon>
        <taxon>Gunneridae</taxon>
        <taxon>Pentapetalae</taxon>
        <taxon>rosids</taxon>
        <taxon>fabids</taxon>
        <taxon>Fabales</taxon>
        <taxon>Fabaceae</taxon>
        <taxon>Papilionoideae</taxon>
        <taxon>50 kb inversion clade</taxon>
        <taxon>NPAAA clade</taxon>
        <taxon>indigoferoid/millettioid clade</taxon>
        <taxon>Phaseoleae</taxon>
        <taxon>Glycine</taxon>
        <taxon>Glycine subgen. Soja</taxon>
    </lineage>
</organism>
<name>A0A0R0H5C8_SOYBN</name>
<sequence>MDTTQTRRHNSTYVLNSGHQGFGLVMSYIQLFILANNQEETPSIVQIPRNISRKELHELIPLQWVTGYEKLRENTKPLSTSQVTFKRSVDGLVTTTFKKPDEASSSNSSEVFHSLMIKPKVKEDSRMPIFVVKADGSVIHSDKVNGHLIWDVAPENWHTDNTRAHNHLLKKIDEKIDKICTQLSIQQRLEASEEFDETRTKSDESKEQSEESSTEVEKSYSDEEEEVGYMDISNTLMARSTEEPFYDSPVEEEPMISKGSSSKPNAGHADPYKVIEEFFCRMTGTLKEWYHNLQSRSSVLGTLHQEFIGERKIRQEFFEMRCCSLKIKDLDRHFQRMNQKSYLLNGLNDPRHFAKNYPKKSQKAIRLISYLQIGEYDDIESLYSEQNELDDETEFSLNQTDSSDEESPASPIPIFSIQEEQSIRPAIPPPCVEIQVLAKKFEKPIKVIAFIDTGAQRRMMDPDILPQEYWKNEVAYFVAADGKVFITDLVTHAIKFFPDCIIWTKVIGSKLTDRDLLIGMDVYTVGNKLQIHSTGIKFKREFKPFL</sequence>
<evidence type="ECO:0000313" key="3">
    <source>
        <dbReference type="EnsemblPlants" id="KRH26045"/>
    </source>
</evidence>
<reference evidence="2 3" key="1">
    <citation type="journal article" date="2010" name="Nature">
        <title>Genome sequence of the palaeopolyploid soybean.</title>
        <authorList>
            <person name="Schmutz J."/>
            <person name="Cannon S.B."/>
            <person name="Schlueter J."/>
            <person name="Ma J."/>
            <person name="Mitros T."/>
            <person name="Nelson W."/>
            <person name="Hyten D.L."/>
            <person name="Song Q."/>
            <person name="Thelen J.J."/>
            <person name="Cheng J."/>
            <person name="Xu D."/>
            <person name="Hellsten U."/>
            <person name="May G.D."/>
            <person name="Yu Y."/>
            <person name="Sakurai T."/>
            <person name="Umezawa T."/>
            <person name="Bhattacharyya M.K."/>
            <person name="Sandhu D."/>
            <person name="Valliyodan B."/>
            <person name="Lindquist E."/>
            <person name="Peto M."/>
            <person name="Grant D."/>
            <person name="Shu S."/>
            <person name="Goodstein D."/>
            <person name="Barry K."/>
            <person name="Futrell-Griggs M."/>
            <person name="Abernathy B."/>
            <person name="Du J."/>
            <person name="Tian Z."/>
            <person name="Zhu L."/>
            <person name="Gill N."/>
            <person name="Joshi T."/>
            <person name="Libault M."/>
            <person name="Sethuraman A."/>
            <person name="Zhang X.-C."/>
            <person name="Shinozaki K."/>
            <person name="Nguyen H.T."/>
            <person name="Wing R.A."/>
            <person name="Cregan P."/>
            <person name="Specht J."/>
            <person name="Grimwood J."/>
            <person name="Rokhsar D."/>
            <person name="Stacey G."/>
            <person name="Shoemaker R.C."/>
            <person name="Jackson S.A."/>
        </authorList>
    </citation>
    <scope>NUCLEOTIDE SEQUENCE</scope>
    <source>
        <strain evidence="3">cv. Williams 82</strain>
        <tissue evidence="2">Callus</tissue>
    </source>
</reference>
<reference evidence="2" key="3">
    <citation type="submission" date="2018-07" db="EMBL/GenBank/DDBJ databases">
        <title>WGS assembly of Glycine max.</title>
        <authorList>
            <person name="Schmutz J."/>
            <person name="Cannon S."/>
            <person name="Schlueter J."/>
            <person name="Ma J."/>
            <person name="Mitros T."/>
            <person name="Nelson W."/>
            <person name="Hyten D."/>
            <person name="Song Q."/>
            <person name="Thelen J."/>
            <person name="Cheng J."/>
            <person name="Xu D."/>
            <person name="Hellsten U."/>
            <person name="May G."/>
            <person name="Yu Y."/>
            <person name="Sakurai T."/>
            <person name="Umezawa T."/>
            <person name="Bhattacharyya M."/>
            <person name="Sandhu D."/>
            <person name="Valliyodan B."/>
            <person name="Lindquist E."/>
            <person name="Peto M."/>
            <person name="Grant D."/>
            <person name="Shu S."/>
            <person name="Goodstein D."/>
            <person name="Barry K."/>
            <person name="Futrell-Griggs M."/>
            <person name="Abernathy B."/>
            <person name="Du J."/>
            <person name="Tian Z."/>
            <person name="Zhu L."/>
            <person name="Gill N."/>
            <person name="Joshi T."/>
            <person name="Libault M."/>
            <person name="Sethuraman A."/>
            <person name="Zhang X."/>
            <person name="Shinozaki K."/>
            <person name="Nguyen H."/>
            <person name="Wing R."/>
            <person name="Cregan P."/>
            <person name="Specht J."/>
            <person name="Grimwood J."/>
            <person name="Rokhsar D."/>
            <person name="Stacey G."/>
            <person name="Shoemaker R."/>
            <person name="Jackson S."/>
        </authorList>
    </citation>
    <scope>NUCLEOTIDE SEQUENCE</scope>
    <source>
        <tissue evidence="2">Callus</tissue>
    </source>
</reference>
<gene>
    <name evidence="2" type="ORF">GLYMA_12G148000</name>
</gene>
<accession>A0A0R0H5C8</accession>
<protein>
    <recommendedName>
        <fullName evidence="5">Retropepsins domain-containing protein</fullName>
    </recommendedName>
</protein>
<evidence type="ECO:0000313" key="2">
    <source>
        <dbReference type="EMBL" id="KRH26045.1"/>
    </source>
</evidence>
<dbReference type="AlphaFoldDB" id="A0A0R0H5C8"/>
<dbReference type="InParanoid" id="A0A0R0H5C8"/>
<dbReference type="PANTHER" id="PTHR48435">
    <property type="entry name" value="POLYPROTEIN"/>
    <property type="match status" value="1"/>
</dbReference>
<feature type="region of interest" description="Disordered" evidence="1">
    <location>
        <begin position="190"/>
        <end position="227"/>
    </location>
</feature>
<dbReference type="Gramene" id="KRH26045">
    <property type="protein sequence ID" value="KRH26045"/>
    <property type="gene ID" value="GLYMA_12G148000"/>
</dbReference>